<keyword evidence="3" id="KW-1185">Reference proteome</keyword>
<evidence type="ECO:0000259" key="1">
    <source>
        <dbReference type="Pfam" id="PF24712"/>
    </source>
</evidence>
<name>A0A3M9MPR0_9BACT</name>
<dbReference type="InterPro" id="IPR058188">
    <property type="entry name" value="YxiG-like"/>
</dbReference>
<dbReference type="EMBL" id="RJJE01000017">
    <property type="protein sequence ID" value="RNI27510.1"/>
    <property type="molecule type" value="Genomic_DNA"/>
</dbReference>
<evidence type="ECO:0000313" key="2">
    <source>
        <dbReference type="EMBL" id="RNI27510.1"/>
    </source>
</evidence>
<proteinExistence type="predicted"/>
<organism evidence="2 3">
    <name type="scientific">Rufibacter immobilis</name>
    <dbReference type="NCBI Taxonomy" id="1348778"/>
    <lineage>
        <taxon>Bacteria</taxon>
        <taxon>Pseudomonadati</taxon>
        <taxon>Bacteroidota</taxon>
        <taxon>Cytophagia</taxon>
        <taxon>Cytophagales</taxon>
        <taxon>Hymenobacteraceae</taxon>
        <taxon>Rufibacter</taxon>
    </lineage>
</organism>
<dbReference type="Pfam" id="PF24712">
    <property type="entry name" value="YxiG_2"/>
    <property type="match status" value="1"/>
</dbReference>
<protein>
    <recommendedName>
        <fullName evidence="1">YxiG-like domain-containing protein</fullName>
    </recommendedName>
</protein>
<gene>
    <name evidence="2" type="ORF">EFA69_15400</name>
</gene>
<accession>A0A3M9MPR0</accession>
<sequence>MCKLKNKMTLEDIKLDEIYDVAILRHGFTDYVRDYQFEIEANWIGDLAGRYILTFKHCYDLIYKTLIDDDLIKKSWDDLFTDFETWEKHKEPDGFVWGTNWSLAYPGFEEIKDSEKANDWSKRLGKQMKESKLETNSFEITLIHEEWNLKKINDSSSLIRQVIIPLE</sequence>
<comment type="caution">
    <text evidence="2">The sequence shown here is derived from an EMBL/GenBank/DDBJ whole genome shotgun (WGS) entry which is preliminary data.</text>
</comment>
<reference evidence="2 3" key="1">
    <citation type="submission" date="2018-11" db="EMBL/GenBank/DDBJ databases">
        <title>Rufibacter latericius sp. nov., isolated from water in Baiyang Lake.</title>
        <authorList>
            <person name="Yang Y."/>
        </authorList>
    </citation>
    <scope>NUCLEOTIDE SEQUENCE [LARGE SCALE GENOMIC DNA]</scope>
    <source>
        <strain evidence="2 3">MCC P1</strain>
    </source>
</reference>
<feature type="domain" description="YxiG-like" evidence="1">
    <location>
        <begin position="14"/>
        <end position="152"/>
    </location>
</feature>
<evidence type="ECO:0000313" key="3">
    <source>
        <dbReference type="Proteomes" id="UP000271010"/>
    </source>
</evidence>
<dbReference type="Proteomes" id="UP000271010">
    <property type="component" value="Unassembled WGS sequence"/>
</dbReference>
<dbReference type="AlphaFoldDB" id="A0A3M9MPR0"/>